<feature type="transmembrane region" description="Helical" evidence="6">
    <location>
        <begin position="278"/>
        <end position="298"/>
    </location>
</feature>
<dbReference type="Gene3D" id="1.20.1250.20">
    <property type="entry name" value="MFS general substrate transporter like domains"/>
    <property type="match status" value="2"/>
</dbReference>
<evidence type="ECO:0000313" key="9">
    <source>
        <dbReference type="EMBL" id="CEJ07282.1"/>
    </source>
</evidence>
<evidence type="ECO:0000256" key="6">
    <source>
        <dbReference type="SAM" id="Phobius"/>
    </source>
</evidence>
<protein>
    <submittedName>
        <fullName evidence="9">Hexuronate transporter</fullName>
    </submittedName>
    <submittedName>
        <fullName evidence="8">Major facilitator superfamily transporter</fullName>
    </submittedName>
</protein>
<feature type="transmembrane region" description="Helical" evidence="6">
    <location>
        <begin position="402"/>
        <end position="423"/>
    </location>
</feature>
<dbReference type="Pfam" id="PF07690">
    <property type="entry name" value="MFS_1"/>
    <property type="match status" value="1"/>
</dbReference>
<dbReference type="SUPFAM" id="SSF103473">
    <property type="entry name" value="MFS general substrate transporter"/>
    <property type="match status" value="1"/>
</dbReference>
<dbReference type="CDD" id="cd17319">
    <property type="entry name" value="MFS_ExuT_GudP_like"/>
    <property type="match status" value="1"/>
</dbReference>
<accession>A0A8S0WHB7</accession>
<evidence type="ECO:0000256" key="4">
    <source>
        <dbReference type="ARBA" id="ARBA00022989"/>
    </source>
</evidence>
<keyword evidence="4 6" id="KW-1133">Transmembrane helix</keyword>
<feature type="transmembrane region" description="Helical" evidence="6">
    <location>
        <begin position="52"/>
        <end position="72"/>
    </location>
</feature>
<feature type="transmembrane region" description="Helical" evidence="6">
    <location>
        <begin position="79"/>
        <end position="104"/>
    </location>
</feature>
<reference evidence="8" key="2">
    <citation type="submission" date="2020-01" db="EMBL/GenBank/DDBJ databases">
        <authorList>
            <person name="Hornung B."/>
        </authorList>
    </citation>
    <scope>NUCLEOTIDE SEQUENCE</scope>
    <source>
        <strain evidence="8">PacBioINE</strain>
    </source>
</reference>
<reference evidence="9" key="1">
    <citation type="submission" date="2014-11" db="EMBL/GenBank/DDBJ databases">
        <authorList>
            <person name="Hornung B.V."/>
        </authorList>
    </citation>
    <scope>NUCLEOTIDE SEQUENCE</scope>
    <source>
        <strain evidence="9">INE</strain>
    </source>
</reference>
<keyword evidence="2" id="KW-0813">Transport</keyword>
<dbReference type="EMBL" id="LR746496">
    <property type="protein sequence ID" value="CAA7602572.1"/>
    <property type="molecule type" value="Genomic_DNA"/>
</dbReference>
<keyword evidence="5 6" id="KW-0472">Membrane</keyword>
<dbReference type="GO" id="GO:0022857">
    <property type="term" value="F:transmembrane transporter activity"/>
    <property type="evidence" value="ECO:0007669"/>
    <property type="project" value="InterPro"/>
</dbReference>
<dbReference type="AlphaFoldDB" id="A0A8S0WHB7"/>
<feature type="domain" description="Major facilitator superfamily (MFS) profile" evidence="7">
    <location>
        <begin position="13"/>
        <end position="428"/>
    </location>
</feature>
<evidence type="ECO:0000256" key="2">
    <source>
        <dbReference type="ARBA" id="ARBA00022448"/>
    </source>
</evidence>
<dbReference type="Proteomes" id="UP001071230">
    <property type="component" value="Unassembled WGS sequence"/>
</dbReference>
<feature type="transmembrane region" description="Helical" evidence="6">
    <location>
        <begin position="372"/>
        <end position="396"/>
    </location>
</feature>
<name>A0A8S0WHB7_9FIRM</name>
<dbReference type="KEGG" id="aacx:DEACI_3251"/>
<dbReference type="InterPro" id="IPR020846">
    <property type="entry name" value="MFS_dom"/>
</dbReference>
<sequence length="442" mass="49275">MIRMKETKFRWLIIGLVFLITVINYVDRSAIAFAMPLLSKQFHMNSEDIGLTLGAFNIGYAILVFFGGLMVDKWGARKVWVFAALVWSLSIFSTAFATGLAMLFTVRMMLGVAEGPNFPALNRVVGDWLPSNERAVALGNALVAVPLALMLGGPIVAALATFFGWQGMFIILGVLGFIWIPVWYGLYRDFPENSNRVNDAELKRIRETAQVRRGISDKEIRRTSHAAMPGMWKFLLTNPTLLSNDWAFFVFGYNLFFFMGWLPTFLSKSYHLDLSQVGWFSVLPWALASIMLFSVGHLSDRIYRNTGSLRYARSYPIWITQLLAAASLAPIIFYHSLMLALICISLAVGFGMASNSTFYAINVDMIKQRTGTAMGIMDFFFAVAGLIASTLTGWIIQLTGSFAGAFALVVVLNLTAVLGVLLFHHPDNKKHAYNYQAALQQQ</sequence>
<gene>
    <name evidence="9" type="ORF">DEACI_1743</name>
    <name evidence="8" type="ORF">DEACI_3251</name>
</gene>
<dbReference type="EMBL" id="CDGJ01000048">
    <property type="protein sequence ID" value="CEJ07282.1"/>
    <property type="molecule type" value="Genomic_DNA"/>
</dbReference>
<dbReference type="PROSITE" id="PS50850">
    <property type="entry name" value="MFS"/>
    <property type="match status" value="1"/>
</dbReference>
<organism evidence="8">
    <name type="scientific">Acididesulfobacillus acetoxydans</name>
    <dbReference type="NCBI Taxonomy" id="1561005"/>
    <lineage>
        <taxon>Bacteria</taxon>
        <taxon>Bacillati</taxon>
        <taxon>Bacillota</taxon>
        <taxon>Clostridia</taxon>
        <taxon>Eubacteriales</taxon>
        <taxon>Peptococcaceae</taxon>
        <taxon>Acididesulfobacillus</taxon>
    </lineage>
</organism>
<evidence type="ECO:0000256" key="3">
    <source>
        <dbReference type="ARBA" id="ARBA00022692"/>
    </source>
</evidence>
<evidence type="ECO:0000256" key="1">
    <source>
        <dbReference type="ARBA" id="ARBA00004651"/>
    </source>
</evidence>
<proteinExistence type="predicted"/>
<dbReference type="PANTHER" id="PTHR11662:SF399">
    <property type="entry name" value="FI19708P1-RELATED"/>
    <property type="match status" value="1"/>
</dbReference>
<evidence type="ECO:0000256" key="5">
    <source>
        <dbReference type="ARBA" id="ARBA00023136"/>
    </source>
</evidence>
<dbReference type="InterPro" id="IPR036259">
    <property type="entry name" value="MFS_trans_sf"/>
</dbReference>
<keyword evidence="3 6" id="KW-0812">Transmembrane</keyword>
<dbReference type="InterPro" id="IPR050382">
    <property type="entry name" value="MFS_Na/Anion_cotransporter"/>
</dbReference>
<dbReference type="InterPro" id="IPR011701">
    <property type="entry name" value="MFS"/>
</dbReference>
<evidence type="ECO:0000313" key="10">
    <source>
        <dbReference type="Proteomes" id="UP001071230"/>
    </source>
</evidence>
<evidence type="ECO:0000313" key="8">
    <source>
        <dbReference type="EMBL" id="CAA7602572.1"/>
    </source>
</evidence>
<keyword evidence="10" id="KW-1185">Reference proteome</keyword>
<dbReference type="PANTHER" id="PTHR11662">
    <property type="entry name" value="SOLUTE CARRIER FAMILY 17"/>
    <property type="match status" value="1"/>
</dbReference>
<evidence type="ECO:0000259" key="7">
    <source>
        <dbReference type="PROSITE" id="PS50850"/>
    </source>
</evidence>
<dbReference type="GO" id="GO:0005886">
    <property type="term" value="C:plasma membrane"/>
    <property type="evidence" value="ECO:0007669"/>
    <property type="project" value="UniProtKB-SubCell"/>
</dbReference>
<comment type="subcellular location">
    <subcellularLocation>
        <location evidence="1">Cell membrane</location>
        <topology evidence="1">Multi-pass membrane protein</topology>
    </subcellularLocation>
</comment>
<dbReference type="Proteomes" id="UP000836597">
    <property type="component" value="Chromosome"/>
</dbReference>
<feature type="transmembrane region" description="Helical" evidence="6">
    <location>
        <begin position="246"/>
        <end position="266"/>
    </location>
</feature>
<feature type="transmembrane region" description="Helical" evidence="6">
    <location>
        <begin position="167"/>
        <end position="186"/>
    </location>
</feature>
<feature type="transmembrane region" description="Helical" evidence="6">
    <location>
        <begin position="318"/>
        <end position="351"/>
    </location>
</feature>